<dbReference type="InterPro" id="IPR001034">
    <property type="entry name" value="DeoR_HTH"/>
</dbReference>
<keyword evidence="2" id="KW-0804">Transcription</keyword>
<dbReference type="Pfam" id="PF03061">
    <property type="entry name" value="4HBT"/>
    <property type="match status" value="1"/>
</dbReference>
<evidence type="ECO:0000256" key="2">
    <source>
        <dbReference type="ARBA" id="ARBA00023163"/>
    </source>
</evidence>
<evidence type="ECO:0000259" key="4">
    <source>
        <dbReference type="PROSITE" id="PS51000"/>
    </source>
</evidence>
<dbReference type="Gene3D" id="3.10.129.10">
    <property type="entry name" value="Hotdog Thioesterase"/>
    <property type="match status" value="1"/>
</dbReference>
<evidence type="ECO:0000313" key="6">
    <source>
        <dbReference type="Proteomes" id="UP000267019"/>
    </source>
</evidence>
<feature type="region of interest" description="Disordered" evidence="3">
    <location>
        <begin position="1"/>
        <end position="41"/>
    </location>
</feature>
<gene>
    <name evidence="5" type="ORF">C7438_1657</name>
</gene>
<accession>A0A660KSY5</accession>
<protein>
    <submittedName>
        <fullName evidence="5">HTH domain-containing protein</fullName>
    </submittedName>
</protein>
<dbReference type="PROSITE" id="PS51000">
    <property type="entry name" value="HTH_DEOR_2"/>
    <property type="match status" value="1"/>
</dbReference>
<dbReference type="Pfam" id="PF08279">
    <property type="entry name" value="HTH_11"/>
    <property type="match status" value="1"/>
</dbReference>
<dbReference type="InterPro" id="IPR029069">
    <property type="entry name" value="HotDog_dom_sf"/>
</dbReference>
<dbReference type="Gene3D" id="1.10.10.10">
    <property type="entry name" value="Winged helix-like DNA-binding domain superfamily/Winged helix DNA-binding domain"/>
    <property type="match status" value="1"/>
</dbReference>
<evidence type="ECO:0000313" key="5">
    <source>
        <dbReference type="EMBL" id="RKQ83627.1"/>
    </source>
</evidence>
<dbReference type="NCBIfam" id="NF003359">
    <property type="entry name" value="PRK04424.1"/>
    <property type="match status" value="1"/>
</dbReference>
<dbReference type="GO" id="GO:0003700">
    <property type="term" value="F:DNA-binding transcription factor activity"/>
    <property type="evidence" value="ECO:0007669"/>
    <property type="project" value="InterPro"/>
</dbReference>
<dbReference type="EMBL" id="RBIJ01000006">
    <property type="protein sequence ID" value="RKQ83627.1"/>
    <property type="molecule type" value="Genomic_DNA"/>
</dbReference>
<proteinExistence type="predicted"/>
<dbReference type="InterPro" id="IPR013196">
    <property type="entry name" value="HTH_11"/>
</dbReference>
<comment type="caution">
    <text evidence="5">The sequence shown here is derived from an EMBL/GenBank/DDBJ whole genome shotgun (WGS) entry which is preliminary data.</text>
</comment>
<dbReference type="InterPro" id="IPR036388">
    <property type="entry name" value="WH-like_DNA-bd_sf"/>
</dbReference>
<keyword evidence="6" id="KW-1185">Reference proteome</keyword>
<evidence type="ECO:0000256" key="3">
    <source>
        <dbReference type="SAM" id="MobiDB-lite"/>
    </source>
</evidence>
<dbReference type="AlphaFoldDB" id="A0A660KSY5"/>
<name>A0A660KSY5_9BACL</name>
<sequence>MKEELLSPGANSVGPSGEEGPRESPEPAPSVRAQARRRRSRREERRAQLVRLLEEDPFLTDEELARRLGVSVQTIRLDRHALGIPEMRARVRRVAQGEVDSLRSLVEEDLFGFLEELRLEERGRSHLAVERVHTFRHADIARGHILFAQANSLAVALVDAPLAVTVSASVRFLRPARVGDRLVAQAEVVLREGPRRRVRVVTEALRPGGVREVVFSGEFVVQEIAHARGDRS</sequence>
<keyword evidence="1" id="KW-0805">Transcription regulation</keyword>
<dbReference type="Proteomes" id="UP000267019">
    <property type="component" value="Unassembled WGS sequence"/>
</dbReference>
<organism evidence="5 6">
    <name type="scientific">Brockia lithotrophica</name>
    <dbReference type="NCBI Taxonomy" id="933949"/>
    <lineage>
        <taxon>Bacteria</taxon>
        <taxon>Bacillati</taxon>
        <taxon>Bacillota</taxon>
        <taxon>Bacilli</taxon>
        <taxon>Bacillales</taxon>
        <taxon>Bacillales Family X. Incertae Sedis</taxon>
        <taxon>Brockia</taxon>
    </lineage>
</organism>
<feature type="domain" description="HTH deoR-type" evidence="4">
    <location>
        <begin position="42"/>
        <end position="100"/>
    </location>
</feature>
<reference evidence="5 6" key="1">
    <citation type="submission" date="2018-10" db="EMBL/GenBank/DDBJ databases">
        <title>Genomic Encyclopedia of Type Strains, Phase IV (KMG-IV): sequencing the most valuable type-strain genomes for metagenomic binning, comparative biology and taxonomic classification.</title>
        <authorList>
            <person name="Goeker M."/>
        </authorList>
    </citation>
    <scope>NUCLEOTIDE SEQUENCE [LARGE SCALE GENOMIC DNA]</scope>
    <source>
        <strain evidence="5 6">DSM 22653</strain>
    </source>
</reference>
<dbReference type="OrthoDB" id="1706183at2"/>
<dbReference type="InterPro" id="IPR006683">
    <property type="entry name" value="Thioestr_dom"/>
</dbReference>
<evidence type="ECO:0000256" key="1">
    <source>
        <dbReference type="ARBA" id="ARBA00023015"/>
    </source>
</evidence>
<dbReference type="SUPFAM" id="SSF54637">
    <property type="entry name" value="Thioesterase/thiol ester dehydrase-isomerase"/>
    <property type="match status" value="1"/>
</dbReference>
<dbReference type="RefSeq" id="WP_121444889.1">
    <property type="nucleotide sequence ID" value="NZ_RBIJ01000006.1"/>
</dbReference>